<dbReference type="AlphaFoldDB" id="A0A4Y2HR28"/>
<evidence type="ECO:0000313" key="2">
    <source>
        <dbReference type="EMBL" id="GBM67759.1"/>
    </source>
</evidence>
<gene>
    <name evidence="1" type="ORF">AVEN_245210_1</name>
    <name evidence="2" type="ORF">AVEN_29671_1</name>
</gene>
<dbReference type="Gene3D" id="3.30.420.10">
    <property type="entry name" value="Ribonuclease H-like superfamily/Ribonuclease H"/>
    <property type="match status" value="1"/>
</dbReference>
<comment type="caution">
    <text evidence="1">The sequence shown here is derived from an EMBL/GenBank/DDBJ whole genome shotgun (WGS) entry which is preliminary data.</text>
</comment>
<dbReference type="PANTHER" id="PTHR46060:SF1">
    <property type="entry name" value="MARINER MOS1 TRANSPOSASE-LIKE PROTEIN"/>
    <property type="match status" value="1"/>
</dbReference>
<accession>A0A4Y2HR28</accession>
<dbReference type="EMBL" id="BGPR01182782">
    <property type="protein sequence ID" value="GBM67740.1"/>
    <property type="molecule type" value="Genomic_DNA"/>
</dbReference>
<organism evidence="1 3">
    <name type="scientific">Araneus ventricosus</name>
    <name type="common">Orbweaver spider</name>
    <name type="synonym">Epeira ventricosa</name>
    <dbReference type="NCBI Taxonomy" id="182803"/>
    <lineage>
        <taxon>Eukaryota</taxon>
        <taxon>Metazoa</taxon>
        <taxon>Ecdysozoa</taxon>
        <taxon>Arthropoda</taxon>
        <taxon>Chelicerata</taxon>
        <taxon>Arachnida</taxon>
        <taxon>Araneae</taxon>
        <taxon>Araneomorphae</taxon>
        <taxon>Entelegynae</taxon>
        <taxon>Araneoidea</taxon>
        <taxon>Araneidae</taxon>
        <taxon>Araneus</taxon>
    </lineage>
</organism>
<evidence type="ECO:0008006" key="4">
    <source>
        <dbReference type="Google" id="ProtNLM"/>
    </source>
</evidence>
<dbReference type="InterPro" id="IPR052709">
    <property type="entry name" value="Transposase-MT_Hybrid"/>
</dbReference>
<dbReference type="GO" id="GO:0003676">
    <property type="term" value="F:nucleic acid binding"/>
    <property type="evidence" value="ECO:0007669"/>
    <property type="project" value="InterPro"/>
</dbReference>
<evidence type="ECO:0000313" key="1">
    <source>
        <dbReference type="EMBL" id="GBM67740.1"/>
    </source>
</evidence>
<keyword evidence="3" id="KW-1185">Reference proteome</keyword>
<reference evidence="1 3" key="1">
    <citation type="journal article" date="2019" name="Sci. Rep.">
        <title>Orb-weaving spider Araneus ventricosus genome elucidates the spidroin gene catalogue.</title>
        <authorList>
            <person name="Kono N."/>
            <person name="Nakamura H."/>
            <person name="Ohtoshi R."/>
            <person name="Moran D.A.P."/>
            <person name="Shinohara A."/>
            <person name="Yoshida Y."/>
            <person name="Fujiwara M."/>
            <person name="Mori M."/>
            <person name="Tomita M."/>
            <person name="Arakawa K."/>
        </authorList>
    </citation>
    <scope>NUCLEOTIDE SEQUENCE [LARGE SCALE GENOMIC DNA]</scope>
</reference>
<dbReference type="PANTHER" id="PTHR46060">
    <property type="entry name" value="MARINER MOS1 TRANSPOSASE-LIKE PROTEIN"/>
    <property type="match status" value="1"/>
</dbReference>
<dbReference type="Proteomes" id="UP000499080">
    <property type="component" value="Unassembled WGS sequence"/>
</dbReference>
<name>A0A4Y2HR28_ARAVE</name>
<evidence type="ECO:0000313" key="3">
    <source>
        <dbReference type="Proteomes" id="UP000499080"/>
    </source>
</evidence>
<sequence>MTSGVVFIHENSRLYNAVLTQQHLQQLKWDASDHPEYSPDLATSDFHLFPELKNKLGGQNFQKNEEIQSNVKAHLTSLAVTFFEEKIGNLVYRYDICLNLHGNYVEK</sequence>
<dbReference type="EMBL" id="BGPR01182788">
    <property type="protein sequence ID" value="GBM67759.1"/>
    <property type="molecule type" value="Genomic_DNA"/>
</dbReference>
<proteinExistence type="predicted"/>
<protein>
    <recommendedName>
        <fullName evidence="4">Histone-lysine N-methyltransferase SETMAR</fullName>
    </recommendedName>
</protein>
<dbReference type="InterPro" id="IPR036397">
    <property type="entry name" value="RNaseH_sf"/>
</dbReference>